<name>A0A8S5TB24_9CAUD</name>
<evidence type="ECO:0000313" key="1">
    <source>
        <dbReference type="EMBL" id="DAF60438.1"/>
    </source>
</evidence>
<protein>
    <submittedName>
        <fullName evidence="1">Uncharacterized protein</fullName>
    </submittedName>
</protein>
<reference evidence="1" key="1">
    <citation type="journal article" date="2021" name="Proc. Natl. Acad. Sci. U.S.A.">
        <title>A Catalog of Tens of Thousands of Viruses from Human Metagenomes Reveals Hidden Associations with Chronic Diseases.</title>
        <authorList>
            <person name="Tisza M.J."/>
            <person name="Buck C.B."/>
        </authorList>
    </citation>
    <scope>NUCLEOTIDE SEQUENCE</scope>
    <source>
        <strain evidence="1">CtmHK36</strain>
    </source>
</reference>
<dbReference type="EMBL" id="BK032788">
    <property type="protein sequence ID" value="DAF60438.1"/>
    <property type="molecule type" value="Genomic_DNA"/>
</dbReference>
<sequence>MTEEFLEALTRVQALQRRFVSDMNCFSVAVKYDDYFEEYLEVEIRTDSEKFFFTTYNCLYEEDYELRIKELEKTINEIIQEDGE</sequence>
<proteinExistence type="predicted"/>
<organism evidence="1">
    <name type="scientific">Siphoviridae sp. ctmHK36</name>
    <dbReference type="NCBI Taxonomy" id="2827931"/>
    <lineage>
        <taxon>Viruses</taxon>
        <taxon>Duplodnaviria</taxon>
        <taxon>Heunggongvirae</taxon>
        <taxon>Uroviricota</taxon>
        <taxon>Caudoviricetes</taxon>
    </lineage>
</organism>
<accession>A0A8S5TB24</accession>